<proteinExistence type="predicted"/>
<dbReference type="EMBL" id="SEYY01022291">
    <property type="protein sequence ID" value="KAB7495662.1"/>
    <property type="molecule type" value="Genomic_DNA"/>
</dbReference>
<keyword evidence="1" id="KW-0812">Transmembrane</keyword>
<gene>
    <name evidence="2" type="ORF">Anas_10546</name>
</gene>
<evidence type="ECO:0008006" key="4">
    <source>
        <dbReference type="Google" id="ProtNLM"/>
    </source>
</evidence>
<organism evidence="2 3">
    <name type="scientific">Armadillidium nasatum</name>
    <dbReference type="NCBI Taxonomy" id="96803"/>
    <lineage>
        <taxon>Eukaryota</taxon>
        <taxon>Metazoa</taxon>
        <taxon>Ecdysozoa</taxon>
        <taxon>Arthropoda</taxon>
        <taxon>Crustacea</taxon>
        <taxon>Multicrustacea</taxon>
        <taxon>Malacostraca</taxon>
        <taxon>Eumalacostraca</taxon>
        <taxon>Peracarida</taxon>
        <taxon>Isopoda</taxon>
        <taxon>Oniscidea</taxon>
        <taxon>Crinocheta</taxon>
        <taxon>Armadillidiidae</taxon>
        <taxon>Armadillidium</taxon>
    </lineage>
</organism>
<sequence>MIRLGNIKFDEAEEMRRAKEEASIAKHIVTTNFLMFFITVGVLRIVPYAIKQWST</sequence>
<feature type="transmembrane region" description="Helical" evidence="1">
    <location>
        <begin position="24"/>
        <end position="50"/>
    </location>
</feature>
<evidence type="ECO:0000256" key="1">
    <source>
        <dbReference type="SAM" id="Phobius"/>
    </source>
</evidence>
<comment type="caution">
    <text evidence="2">The sequence shown here is derived from an EMBL/GenBank/DDBJ whole genome shotgun (WGS) entry which is preliminary data.</text>
</comment>
<keyword evidence="1" id="KW-1133">Transmembrane helix</keyword>
<keyword evidence="1" id="KW-0472">Membrane</keyword>
<dbReference type="Proteomes" id="UP000326759">
    <property type="component" value="Unassembled WGS sequence"/>
</dbReference>
<evidence type="ECO:0000313" key="3">
    <source>
        <dbReference type="Proteomes" id="UP000326759"/>
    </source>
</evidence>
<dbReference type="AlphaFoldDB" id="A0A5N5SP94"/>
<keyword evidence="3" id="KW-1185">Reference proteome</keyword>
<accession>A0A5N5SP94</accession>
<protein>
    <recommendedName>
        <fullName evidence="4">Transmembrane protein</fullName>
    </recommendedName>
</protein>
<name>A0A5N5SP94_9CRUS</name>
<reference evidence="2 3" key="1">
    <citation type="journal article" date="2019" name="PLoS Biol.">
        <title>Sex chromosomes control vertical transmission of feminizing Wolbachia symbionts in an isopod.</title>
        <authorList>
            <person name="Becking T."/>
            <person name="Chebbi M.A."/>
            <person name="Giraud I."/>
            <person name="Moumen B."/>
            <person name="Laverre T."/>
            <person name="Caubet Y."/>
            <person name="Peccoud J."/>
            <person name="Gilbert C."/>
            <person name="Cordaux R."/>
        </authorList>
    </citation>
    <scope>NUCLEOTIDE SEQUENCE [LARGE SCALE GENOMIC DNA]</scope>
    <source>
        <strain evidence="2">ANa2</strain>
        <tissue evidence="2">Whole body excluding digestive tract and cuticle</tissue>
    </source>
</reference>
<evidence type="ECO:0000313" key="2">
    <source>
        <dbReference type="EMBL" id="KAB7495662.1"/>
    </source>
</evidence>